<accession>A0A2Z6DWV9</accession>
<evidence type="ECO:0000256" key="1">
    <source>
        <dbReference type="SAM" id="Phobius"/>
    </source>
</evidence>
<organism evidence="2 3">
    <name type="scientific">Hydrogenophilus thermoluteolus</name>
    <name type="common">Pseudomonas hydrogenothermophila</name>
    <dbReference type="NCBI Taxonomy" id="297"/>
    <lineage>
        <taxon>Bacteria</taxon>
        <taxon>Pseudomonadati</taxon>
        <taxon>Pseudomonadota</taxon>
        <taxon>Hydrogenophilia</taxon>
        <taxon>Hydrogenophilales</taxon>
        <taxon>Hydrogenophilaceae</taxon>
        <taxon>Hydrogenophilus</taxon>
    </lineage>
</organism>
<protein>
    <submittedName>
        <fullName evidence="2">Uncharacterized protein</fullName>
    </submittedName>
</protein>
<proteinExistence type="predicted"/>
<keyword evidence="1" id="KW-0472">Membrane</keyword>
<dbReference type="Proteomes" id="UP000262004">
    <property type="component" value="Chromosome"/>
</dbReference>
<dbReference type="AlphaFoldDB" id="A0A2Z6DWV9"/>
<gene>
    <name evidence="2" type="ORF">HPTL_0659</name>
</gene>
<keyword evidence="1" id="KW-1133">Transmembrane helix</keyword>
<keyword evidence="3" id="KW-1185">Reference proteome</keyword>
<dbReference type="KEGG" id="htl:HPTL_0659"/>
<dbReference type="RefSeq" id="WP_269461302.1">
    <property type="nucleotide sequence ID" value="NZ_AP018558.1"/>
</dbReference>
<feature type="transmembrane region" description="Helical" evidence="1">
    <location>
        <begin position="18"/>
        <end position="38"/>
    </location>
</feature>
<reference evidence="2 3" key="1">
    <citation type="submission" date="2018-04" db="EMBL/GenBank/DDBJ databases">
        <title>Complete genome sequence of Hydrogenophilus thermoluteolus TH-1.</title>
        <authorList>
            <person name="Arai H."/>
        </authorList>
    </citation>
    <scope>NUCLEOTIDE SEQUENCE [LARGE SCALE GENOMIC DNA]</scope>
    <source>
        <strain evidence="2 3">TH-1</strain>
    </source>
</reference>
<evidence type="ECO:0000313" key="3">
    <source>
        <dbReference type="Proteomes" id="UP000262004"/>
    </source>
</evidence>
<dbReference type="EMBL" id="AP018558">
    <property type="protein sequence ID" value="BBD76927.1"/>
    <property type="molecule type" value="Genomic_DNA"/>
</dbReference>
<sequence length="40" mass="4430">MVAVANRARTGAERVSQWVTLIAAVVAVTLSVLDWLYWGR</sequence>
<evidence type="ECO:0000313" key="2">
    <source>
        <dbReference type="EMBL" id="BBD76927.1"/>
    </source>
</evidence>
<name>A0A2Z6DWV9_HYDTE</name>
<keyword evidence="1" id="KW-0812">Transmembrane</keyword>